<dbReference type="EMBL" id="AP019755">
    <property type="protein sequence ID" value="BBL34887.1"/>
    <property type="molecule type" value="Genomic_DNA"/>
</dbReference>
<evidence type="ECO:0000259" key="9">
    <source>
        <dbReference type="Pfam" id="PF06429"/>
    </source>
</evidence>
<dbReference type="GO" id="GO:0005576">
    <property type="term" value="C:extracellular region"/>
    <property type="evidence" value="ECO:0007669"/>
    <property type="project" value="UniProtKB-SubCell"/>
</dbReference>
<dbReference type="SUPFAM" id="SSF64518">
    <property type="entry name" value="Phase 1 flagellin"/>
    <property type="match status" value="1"/>
</dbReference>
<evidence type="ECO:0000259" key="8">
    <source>
        <dbReference type="Pfam" id="PF00460"/>
    </source>
</evidence>
<dbReference type="KEGG" id="nst:Nstercoris_01138"/>
<evidence type="ECO:0000256" key="3">
    <source>
        <dbReference type="ARBA" id="ARBA00009677"/>
    </source>
</evidence>
<evidence type="ECO:0000256" key="4">
    <source>
        <dbReference type="ARBA" id="ARBA00016244"/>
    </source>
</evidence>
<dbReference type="Pfam" id="PF00460">
    <property type="entry name" value="Flg_bb_rod"/>
    <property type="match status" value="1"/>
</dbReference>
<organism evidence="11 12">
    <name type="scientific">Nitrosomonas stercoris</name>
    <dbReference type="NCBI Taxonomy" id="1444684"/>
    <lineage>
        <taxon>Bacteria</taxon>
        <taxon>Pseudomonadati</taxon>
        <taxon>Pseudomonadota</taxon>
        <taxon>Betaproteobacteria</taxon>
        <taxon>Nitrosomonadales</taxon>
        <taxon>Nitrosomonadaceae</taxon>
        <taxon>Nitrosomonas</taxon>
    </lineage>
</organism>
<evidence type="ECO:0000256" key="1">
    <source>
        <dbReference type="ARBA" id="ARBA00004365"/>
    </source>
</evidence>
<proteinExistence type="inferred from homology"/>
<evidence type="ECO:0000256" key="2">
    <source>
        <dbReference type="ARBA" id="ARBA00004613"/>
    </source>
</evidence>
<feature type="domain" description="Flagellar basal body rod protein N-terminal" evidence="8">
    <location>
        <begin position="6"/>
        <end position="35"/>
    </location>
</feature>
<keyword evidence="6 7" id="KW-0975">Bacterial flagellum</keyword>
<dbReference type="GO" id="GO:0009424">
    <property type="term" value="C:bacterial-type flagellum hook"/>
    <property type="evidence" value="ECO:0007669"/>
    <property type="project" value="UniProtKB-UniRule"/>
</dbReference>
<dbReference type="InterPro" id="IPR001444">
    <property type="entry name" value="Flag_bb_rod_N"/>
</dbReference>
<dbReference type="InterPro" id="IPR053927">
    <property type="entry name" value="FlgK_helical"/>
</dbReference>
<dbReference type="Pfam" id="PF22638">
    <property type="entry name" value="FlgK_D1"/>
    <property type="match status" value="1"/>
</dbReference>
<reference evidence="11 12" key="1">
    <citation type="submission" date="2019-06" db="EMBL/GenBank/DDBJ databases">
        <title>Nitrosomonas stercoris KYUHI-S whole genome shotgun sequence.</title>
        <authorList>
            <person name="Nakagawa T."/>
            <person name="Tsuchiya Y."/>
            <person name="Takahashi R."/>
        </authorList>
    </citation>
    <scope>NUCLEOTIDE SEQUENCE [LARGE SCALE GENOMIC DNA]</scope>
    <source>
        <strain evidence="11 12">KYUHI-S</strain>
    </source>
</reference>
<dbReference type="GO" id="GO:0044780">
    <property type="term" value="P:bacterial-type flagellum assembly"/>
    <property type="evidence" value="ECO:0007669"/>
    <property type="project" value="InterPro"/>
</dbReference>
<dbReference type="NCBIfam" id="TIGR02492">
    <property type="entry name" value="flgK_ends"/>
    <property type="match status" value="1"/>
</dbReference>
<comment type="subcellular location">
    <subcellularLocation>
        <location evidence="1 7">Bacterial flagellum</location>
    </subcellularLocation>
    <subcellularLocation>
        <location evidence="2 7">Secreted</location>
    </subcellularLocation>
</comment>
<name>A0A4Y1YQ08_9PROT</name>
<evidence type="ECO:0000256" key="6">
    <source>
        <dbReference type="ARBA" id="ARBA00023143"/>
    </source>
</evidence>
<dbReference type="Proteomes" id="UP000316473">
    <property type="component" value="Chromosome"/>
</dbReference>
<protein>
    <recommendedName>
        <fullName evidence="4 7">Flagellar hook-associated protein 1</fullName>
        <shortName evidence="7">HAP1</shortName>
    </recommendedName>
</protein>
<comment type="similarity">
    <text evidence="3 7">Belongs to the flagella basal body rod proteins family.</text>
</comment>
<keyword evidence="12" id="KW-1185">Reference proteome</keyword>
<evidence type="ECO:0000256" key="5">
    <source>
        <dbReference type="ARBA" id="ARBA00022525"/>
    </source>
</evidence>
<feature type="domain" description="Flagellar basal-body/hook protein C-terminal" evidence="9">
    <location>
        <begin position="432"/>
        <end position="472"/>
    </location>
</feature>
<dbReference type="PANTHER" id="PTHR30033:SF1">
    <property type="entry name" value="FLAGELLAR HOOK-ASSOCIATED PROTEIN 1"/>
    <property type="match status" value="1"/>
</dbReference>
<evidence type="ECO:0000313" key="12">
    <source>
        <dbReference type="Proteomes" id="UP000316473"/>
    </source>
</evidence>
<dbReference type="PRINTS" id="PR01005">
    <property type="entry name" value="FLGHOOKAP1"/>
</dbReference>
<dbReference type="AlphaFoldDB" id="A0A4Y1YQ08"/>
<evidence type="ECO:0000313" key="11">
    <source>
        <dbReference type="EMBL" id="BBL34887.1"/>
    </source>
</evidence>
<keyword evidence="5 7" id="KW-0964">Secreted</keyword>
<evidence type="ECO:0000259" key="10">
    <source>
        <dbReference type="Pfam" id="PF22638"/>
    </source>
</evidence>
<sequence>MANGIMSVGISGLRTAQVALLTTSHNISNATTPGYNRQRTVQSASTPQLNSAGFVGRGVQTAAVERVYNQYLVNQSLQAQGRSSQLNSYYNEIKQIDNMLADTASGLTPALHNFFNAVQDVASNPTSIPSRQAMLSNAEALTARFQAMDQRLSEMQEGVNSQITSNLVEINSLAQQIAQLNSDIQAAESSANGRPANDLLDQRDTLIRDLSKVIHVDVVRQNNGHYNLFIGNGQSLVVGTSPMTLKAVPSASDSQRLVVAMEQSGGEILLPEHQLQGGNLGGLLIFRSETLDSMQADFDELAWGVAKTFNEQHQKGLDLQGLSGVDFFTIASADSGADPDADLSHAARNISVAISDPAEIAAADSDGGVSNNLNALALAELQTKNTMHGGTASYQSAYSSLVSQIGNKTRELEVTGQAQENLLVQIDQSIQSLSGVNLEEEAANLLRYQQMFQASSKVIEISNSLFDSLLRI</sequence>
<evidence type="ECO:0000256" key="7">
    <source>
        <dbReference type="RuleBase" id="RU362065"/>
    </source>
</evidence>
<dbReference type="PANTHER" id="PTHR30033">
    <property type="entry name" value="FLAGELLAR HOOK-ASSOCIATED PROTEIN 1"/>
    <property type="match status" value="1"/>
</dbReference>
<accession>A0A4Y1YQ08</accession>
<dbReference type="GO" id="GO:0005198">
    <property type="term" value="F:structural molecule activity"/>
    <property type="evidence" value="ECO:0007669"/>
    <property type="project" value="UniProtKB-UniRule"/>
</dbReference>
<dbReference type="InterPro" id="IPR010930">
    <property type="entry name" value="Flg_bb/hook_C_dom"/>
</dbReference>
<gene>
    <name evidence="7" type="primary">flgK</name>
    <name evidence="11" type="ORF">Nstercoris_01138</name>
</gene>
<dbReference type="Pfam" id="PF06429">
    <property type="entry name" value="Flg_bbr_C"/>
    <property type="match status" value="1"/>
</dbReference>
<feature type="domain" description="Flagellar hook-associated protein FlgK helical" evidence="10">
    <location>
        <begin position="94"/>
        <end position="328"/>
    </location>
</feature>
<dbReference type="InterPro" id="IPR002371">
    <property type="entry name" value="FlgK"/>
</dbReference>